<feature type="repeat" description="PPR" evidence="3">
    <location>
        <begin position="41"/>
        <end position="75"/>
    </location>
</feature>
<evidence type="ECO:0008006" key="6">
    <source>
        <dbReference type="Google" id="ProtNLM"/>
    </source>
</evidence>
<dbReference type="NCBIfam" id="TIGR00756">
    <property type="entry name" value="PPR"/>
    <property type="match status" value="3"/>
</dbReference>
<feature type="repeat" description="PPR" evidence="3">
    <location>
        <begin position="76"/>
        <end position="110"/>
    </location>
</feature>
<accession>A0AAD2E4A0</accession>
<evidence type="ECO:0000256" key="3">
    <source>
        <dbReference type="PROSITE-ProRule" id="PRU00708"/>
    </source>
</evidence>
<dbReference type="Gene3D" id="1.25.40.10">
    <property type="entry name" value="Tetratricopeptide repeat domain"/>
    <property type="match status" value="2"/>
</dbReference>
<evidence type="ECO:0000313" key="5">
    <source>
        <dbReference type="Proteomes" id="UP000834106"/>
    </source>
</evidence>
<organism evidence="4 5">
    <name type="scientific">Fraxinus pennsylvanica</name>
    <dbReference type="NCBI Taxonomy" id="56036"/>
    <lineage>
        <taxon>Eukaryota</taxon>
        <taxon>Viridiplantae</taxon>
        <taxon>Streptophyta</taxon>
        <taxon>Embryophyta</taxon>
        <taxon>Tracheophyta</taxon>
        <taxon>Spermatophyta</taxon>
        <taxon>Magnoliopsida</taxon>
        <taxon>eudicotyledons</taxon>
        <taxon>Gunneridae</taxon>
        <taxon>Pentapetalae</taxon>
        <taxon>asterids</taxon>
        <taxon>lamiids</taxon>
        <taxon>Lamiales</taxon>
        <taxon>Oleaceae</taxon>
        <taxon>Oleeae</taxon>
        <taxon>Fraxinus</taxon>
    </lineage>
</organism>
<evidence type="ECO:0000256" key="1">
    <source>
        <dbReference type="ARBA" id="ARBA00007626"/>
    </source>
</evidence>
<dbReference type="PANTHER" id="PTHR47941">
    <property type="entry name" value="PENTATRICOPEPTIDE REPEAT-CONTAINING PROTEIN 3, MITOCHONDRIAL"/>
    <property type="match status" value="1"/>
</dbReference>
<dbReference type="InterPro" id="IPR002885">
    <property type="entry name" value="PPR_rpt"/>
</dbReference>
<reference evidence="4" key="1">
    <citation type="submission" date="2023-05" db="EMBL/GenBank/DDBJ databases">
        <authorList>
            <person name="Huff M."/>
        </authorList>
    </citation>
    <scope>NUCLEOTIDE SEQUENCE</scope>
</reference>
<protein>
    <recommendedName>
        <fullName evidence="6">Pentatricopeptide repeat-containing protein</fullName>
    </recommendedName>
</protein>
<dbReference type="Proteomes" id="UP000834106">
    <property type="component" value="Chromosome 14"/>
</dbReference>
<feature type="repeat" description="PPR" evidence="3">
    <location>
        <begin position="6"/>
        <end position="40"/>
    </location>
</feature>
<dbReference type="InterPro" id="IPR011990">
    <property type="entry name" value="TPR-like_helical_dom_sf"/>
</dbReference>
<evidence type="ECO:0000313" key="4">
    <source>
        <dbReference type="EMBL" id="CAI9775573.1"/>
    </source>
</evidence>
<evidence type="ECO:0000256" key="2">
    <source>
        <dbReference type="ARBA" id="ARBA00022737"/>
    </source>
</evidence>
<proteinExistence type="inferred from homology"/>
<sequence length="251" mass="28150">MRIPCDLATYTTLIDGLLKDGNIVLASDLYDEMRTKGILPDVITYTVLVHGLCNKGQVENARKVLEEMYKKSMTPNVLIYNTLIAGYFKEGNLREAFMLHDEMLDKGLVPDDTTYDILDRKSDLTSIHSSVVLKIGKGKILNEGKAVKILPYWGMVPWYKIVLELIPFFPSLSRRVQLEDLEHMLLNSFHLMGYLMLESSGAQSLCLSPDNYIEDAVPKDQLALAGLSGNHIAATTLSLLGHTRDVLLIMF</sequence>
<dbReference type="Pfam" id="PF13041">
    <property type="entry name" value="PPR_2"/>
    <property type="match status" value="2"/>
</dbReference>
<keyword evidence="2" id="KW-0677">Repeat</keyword>
<gene>
    <name evidence="4" type="ORF">FPE_LOCUS23003</name>
</gene>
<keyword evidence="5" id="KW-1185">Reference proteome</keyword>
<comment type="similarity">
    <text evidence="1">Belongs to the PPR family. P subfamily.</text>
</comment>
<dbReference type="PROSITE" id="PS51375">
    <property type="entry name" value="PPR"/>
    <property type="match status" value="3"/>
</dbReference>
<name>A0AAD2E4A0_9LAMI</name>
<dbReference type="AlphaFoldDB" id="A0AAD2E4A0"/>
<dbReference type="EMBL" id="OU503049">
    <property type="protein sequence ID" value="CAI9775573.1"/>
    <property type="molecule type" value="Genomic_DNA"/>
</dbReference>